<evidence type="ECO:0000313" key="3">
    <source>
        <dbReference type="Proteomes" id="UP000826195"/>
    </source>
</evidence>
<organism evidence="2 3">
    <name type="scientific">Cotesia glomerata</name>
    <name type="common">Lepidopteran parasitic wasp</name>
    <name type="synonym">Apanteles glomeratus</name>
    <dbReference type="NCBI Taxonomy" id="32391"/>
    <lineage>
        <taxon>Eukaryota</taxon>
        <taxon>Metazoa</taxon>
        <taxon>Ecdysozoa</taxon>
        <taxon>Arthropoda</taxon>
        <taxon>Hexapoda</taxon>
        <taxon>Insecta</taxon>
        <taxon>Pterygota</taxon>
        <taxon>Neoptera</taxon>
        <taxon>Endopterygota</taxon>
        <taxon>Hymenoptera</taxon>
        <taxon>Apocrita</taxon>
        <taxon>Ichneumonoidea</taxon>
        <taxon>Braconidae</taxon>
        <taxon>Microgastrinae</taxon>
        <taxon>Cotesia</taxon>
    </lineage>
</organism>
<reference evidence="2 3" key="1">
    <citation type="journal article" date="2021" name="J. Hered.">
        <title>A chromosome-level genome assembly of the parasitoid wasp, Cotesia glomerata (Hymenoptera: Braconidae).</title>
        <authorList>
            <person name="Pinto B.J."/>
            <person name="Weis J.J."/>
            <person name="Gamble T."/>
            <person name="Ode P.J."/>
            <person name="Paul R."/>
            <person name="Zaspel J.M."/>
        </authorList>
    </citation>
    <scope>NUCLEOTIDE SEQUENCE [LARGE SCALE GENOMIC DNA]</scope>
    <source>
        <strain evidence="2">CgM1</strain>
    </source>
</reference>
<comment type="caution">
    <text evidence="2">The sequence shown here is derived from an EMBL/GenBank/DDBJ whole genome shotgun (WGS) entry which is preliminary data.</text>
</comment>
<keyword evidence="3" id="KW-1185">Reference proteome</keyword>
<evidence type="ECO:0000313" key="2">
    <source>
        <dbReference type="EMBL" id="KAH0534692.1"/>
    </source>
</evidence>
<keyword evidence="1" id="KW-0732">Signal</keyword>
<feature type="signal peptide" evidence="1">
    <location>
        <begin position="1"/>
        <end position="21"/>
    </location>
</feature>
<accession>A0AAV7HW39</accession>
<evidence type="ECO:0000256" key="1">
    <source>
        <dbReference type="SAM" id="SignalP"/>
    </source>
</evidence>
<feature type="chain" id="PRO_5043372639" evidence="1">
    <location>
        <begin position="22"/>
        <end position="158"/>
    </location>
</feature>
<proteinExistence type="predicted"/>
<name>A0AAV7HW39_COTGL</name>
<sequence length="158" mass="17314">MNTFLFCFVLAVGLASQAVTGTPLQQNQAPTGQGNANAISGEPSKKAIDDLTKLINDVREQIQSTLNVQKMEDFFKKHDHMFSETTKNKYNKLVGDFKNAETQANLSGATSDFNGLIAAVGDDISKAVQTHAKDIPNSSEILERINNFVKQVTEPKRN</sequence>
<dbReference type="Proteomes" id="UP000826195">
    <property type="component" value="Unassembled WGS sequence"/>
</dbReference>
<gene>
    <name evidence="2" type="ORF">KQX54_006979</name>
</gene>
<dbReference type="EMBL" id="JAHXZJ010002982">
    <property type="protein sequence ID" value="KAH0534692.1"/>
    <property type="molecule type" value="Genomic_DNA"/>
</dbReference>
<protein>
    <submittedName>
        <fullName evidence="2">Uncharacterized protein</fullName>
    </submittedName>
</protein>
<dbReference type="AlphaFoldDB" id="A0AAV7HW39"/>